<feature type="region of interest" description="Disordered" evidence="2">
    <location>
        <begin position="179"/>
        <end position="250"/>
    </location>
</feature>
<proteinExistence type="predicted"/>
<dbReference type="GO" id="GO:0016491">
    <property type="term" value="F:oxidoreductase activity"/>
    <property type="evidence" value="ECO:0007669"/>
    <property type="project" value="UniProtKB-KW"/>
</dbReference>
<comment type="caution">
    <text evidence="4">The sequence shown here is derived from an EMBL/GenBank/DDBJ whole genome shotgun (WGS) entry which is preliminary data.</text>
</comment>
<dbReference type="Gene3D" id="3.30.1370.60">
    <property type="entry name" value="Hypothetical oxidoreductase yiak, domain 2"/>
    <property type="match status" value="1"/>
</dbReference>
<dbReference type="InterPro" id="IPR036111">
    <property type="entry name" value="Mal/L-sulfo/L-lacto_DH-like_sf"/>
</dbReference>
<keyword evidence="3" id="KW-0812">Transmembrane</keyword>
<dbReference type="PANTHER" id="PTHR11091">
    <property type="entry name" value="OXIDOREDUCTASE-RELATED"/>
    <property type="match status" value="1"/>
</dbReference>
<dbReference type="Pfam" id="PF02615">
    <property type="entry name" value="Ldh_2"/>
    <property type="match status" value="1"/>
</dbReference>
<reference evidence="4 5" key="1">
    <citation type="submission" date="2019-10" db="EMBL/GenBank/DDBJ databases">
        <title>Assembly and Annotation for the nematode Trichostrongylus colubriformis.</title>
        <authorList>
            <person name="Martin J."/>
        </authorList>
    </citation>
    <scope>NUCLEOTIDE SEQUENCE [LARGE SCALE GENOMIC DNA]</scope>
    <source>
        <strain evidence="4">G859</strain>
        <tissue evidence="4">Whole worm</tissue>
    </source>
</reference>
<dbReference type="SUPFAM" id="SSF89733">
    <property type="entry name" value="L-sulfolactate dehydrogenase-like"/>
    <property type="match status" value="1"/>
</dbReference>
<feature type="transmembrane region" description="Helical" evidence="3">
    <location>
        <begin position="42"/>
        <end position="61"/>
    </location>
</feature>
<feature type="region of interest" description="Disordered" evidence="2">
    <location>
        <begin position="339"/>
        <end position="362"/>
    </location>
</feature>
<feature type="compositionally biased region" description="Basic residues" evidence="2">
    <location>
        <begin position="226"/>
        <end position="242"/>
    </location>
</feature>
<keyword evidence="3" id="KW-1133">Transmembrane helix</keyword>
<name>A0AAN8EZK9_TRICO</name>
<evidence type="ECO:0000313" key="4">
    <source>
        <dbReference type="EMBL" id="KAK5970245.1"/>
    </source>
</evidence>
<evidence type="ECO:0000256" key="2">
    <source>
        <dbReference type="SAM" id="MobiDB-lite"/>
    </source>
</evidence>
<dbReference type="PANTHER" id="PTHR11091:SF4">
    <property type="entry name" value="MALATE DEHYDROGENASE"/>
    <property type="match status" value="1"/>
</dbReference>
<gene>
    <name evidence="4" type="ORF">GCK32_000862</name>
</gene>
<accession>A0AAN8EZK9</accession>
<organism evidence="4 5">
    <name type="scientific">Trichostrongylus colubriformis</name>
    <name type="common">Black scour worm</name>
    <dbReference type="NCBI Taxonomy" id="6319"/>
    <lineage>
        <taxon>Eukaryota</taxon>
        <taxon>Metazoa</taxon>
        <taxon>Ecdysozoa</taxon>
        <taxon>Nematoda</taxon>
        <taxon>Chromadorea</taxon>
        <taxon>Rhabditida</taxon>
        <taxon>Rhabditina</taxon>
        <taxon>Rhabditomorpha</taxon>
        <taxon>Strongyloidea</taxon>
        <taxon>Trichostrongylidae</taxon>
        <taxon>Trichostrongylus</taxon>
    </lineage>
</organism>
<evidence type="ECO:0000313" key="5">
    <source>
        <dbReference type="Proteomes" id="UP001331761"/>
    </source>
</evidence>
<dbReference type="Proteomes" id="UP001331761">
    <property type="component" value="Unassembled WGS sequence"/>
</dbReference>
<keyword evidence="3" id="KW-0472">Membrane</keyword>
<evidence type="ECO:0000256" key="1">
    <source>
        <dbReference type="ARBA" id="ARBA00023002"/>
    </source>
</evidence>
<sequence length="512" mass="57128">MTRISTHKAQLKHKARKLQPEPRVLFAIAILERRSRLLHTQLIFQYTTCVFLLLDAAFALAADFGGYHEEDIYCQKDPPLIRIVAVTSLIFLFVQLYLRAMTVPVYNFLRDKRRFRKALASAKTRYRKRVYFSYCSMMQEDLKRESEKRRSEMEKESIREKQEKAFRRLQQKHNVTTIVIDSGPQIPDRQPVVPTPSVPPPEAPTCNGSLQSGSSRETAATQALLGKRKPPPSLKRPAKRRKPLNDDNAEELPLIPKRLLKKQKKPPVKVLLEGMAFTNTSPCVFPTNSAEKSLGSNPICLAAPAANGDSFFLDMASTTVAYGKIEVVDRRGGKRIPRGWGADADGIETQDPKEVLNGGGLQPLGGSESTGGYKGTGLCMMVEVLCGIMAGSSFGKSIRRWQSTDESANLGQCFVAIDPECFAPGFSERLSCFLDETRDLKPVDPSYPVQVAGDPERAHMYMCDELDGIVYKKSQLEHLEKLANNLGVHMFKAKKMSSSLETDGQGRVTLEV</sequence>
<protein>
    <submittedName>
        <fullName evidence="4">Uncharacterized protein</fullName>
    </submittedName>
</protein>
<dbReference type="EMBL" id="WIXE01019201">
    <property type="protein sequence ID" value="KAK5970245.1"/>
    <property type="molecule type" value="Genomic_DNA"/>
</dbReference>
<dbReference type="AlphaFoldDB" id="A0AAN8EZK9"/>
<feature type="compositionally biased region" description="Pro residues" evidence="2">
    <location>
        <begin position="193"/>
        <end position="203"/>
    </location>
</feature>
<feature type="transmembrane region" description="Helical" evidence="3">
    <location>
        <begin position="81"/>
        <end position="109"/>
    </location>
</feature>
<evidence type="ECO:0000256" key="3">
    <source>
        <dbReference type="SAM" id="Phobius"/>
    </source>
</evidence>
<keyword evidence="1" id="KW-0560">Oxidoreductase</keyword>
<dbReference type="InterPro" id="IPR043143">
    <property type="entry name" value="Mal/L-sulf/L-lact_DH-like_NADP"/>
</dbReference>
<feature type="compositionally biased region" description="Polar residues" evidence="2">
    <location>
        <begin position="206"/>
        <end position="221"/>
    </location>
</feature>
<dbReference type="InterPro" id="IPR003767">
    <property type="entry name" value="Malate/L-lactate_DH-like"/>
</dbReference>
<keyword evidence="5" id="KW-1185">Reference proteome</keyword>